<comment type="subcellular location">
    <subcellularLocation>
        <location evidence="1">Cytoplasmic vesicle</location>
        <location evidence="1">Secretory vesicle</location>
        <location evidence="1">Acrosome</location>
    </subcellularLocation>
</comment>
<protein>
    <recommendedName>
        <fullName evidence="4">MORN repeat-containing protein 3</fullName>
    </recommendedName>
</protein>
<dbReference type="Pfam" id="PF02493">
    <property type="entry name" value="MORN"/>
    <property type="match status" value="2"/>
</dbReference>
<dbReference type="KEGG" id="ptm:GSPATT00011667001"/>
<reference evidence="6 7" key="1">
    <citation type="journal article" date="2006" name="Nature">
        <title>Global trends of whole-genome duplications revealed by the ciliate Paramecium tetraurelia.</title>
        <authorList>
            <consortium name="Genoscope"/>
            <person name="Aury J.-M."/>
            <person name="Jaillon O."/>
            <person name="Duret L."/>
            <person name="Noel B."/>
            <person name="Jubin C."/>
            <person name="Porcel B.M."/>
            <person name="Segurens B."/>
            <person name="Daubin V."/>
            <person name="Anthouard V."/>
            <person name="Aiach N."/>
            <person name="Arnaiz O."/>
            <person name="Billaut A."/>
            <person name="Beisson J."/>
            <person name="Blanc I."/>
            <person name="Bouhouche K."/>
            <person name="Camara F."/>
            <person name="Duharcourt S."/>
            <person name="Guigo R."/>
            <person name="Gogendeau D."/>
            <person name="Katinka M."/>
            <person name="Keller A.-M."/>
            <person name="Kissmehl R."/>
            <person name="Klotz C."/>
            <person name="Koll F."/>
            <person name="Le Moue A."/>
            <person name="Lepere C."/>
            <person name="Malinsky S."/>
            <person name="Nowacki M."/>
            <person name="Nowak J.K."/>
            <person name="Plattner H."/>
            <person name="Poulain J."/>
            <person name="Ruiz F."/>
            <person name="Serrano V."/>
            <person name="Zagulski M."/>
            <person name="Dessen P."/>
            <person name="Betermier M."/>
            <person name="Weissenbach J."/>
            <person name="Scarpelli C."/>
            <person name="Schachter V."/>
            <person name="Sperling L."/>
            <person name="Meyer E."/>
            <person name="Cohen J."/>
            <person name="Wincker P."/>
        </authorList>
    </citation>
    <scope>NUCLEOTIDE SEQUENCE [LARGE SCALE GENOMIC DNA]</scope>
    <source>
        <strain evidence="6 7">Stock d4-2</strain>
    </source>
</reference>
<dbReference type="SMART" id="SM00698">
    <property type="entry name" value="MORN"/>
    <property type="match status" value="3"/>
</dbReference>
<dbReference type="GeneID" id="5029279"/>
<dbReference type="PANTHER" id="PTHR46511:SF1">
    <property type="entry name" value="MORN REPEAT-CONTAINING PROTEIN 3"/>
    <property type="match status" value="1"/>
</dbReference>
<accession>A0CZ77</accession>
<evidence type="ECO:0000256" key="4">
    <source>
        <dbReference type="ARBA" id="ARBA00039854"/>
    </source>
</evidence>
<dbReference type="InterPro" id="IPR003409">
    <property type="entry name" value="MORN"/>
</dbReference>
<name>A0CZ77_PARTE</name>
<organism evidence="6 7">
    <name type="scientific">Paramecium tetraurelia</name>
    <dbReference type="NCBI Taxonomy" id="5888"/>
    <lineage>
        <taxon>Eukaryota</taxon>
        <taxon>Sar</taxon>
        <taxon>Alveolata</taxon>
        <taxon>Ciliophora</taxon>
        <taxon>Intramacronucleata</taxon>
        <taxon>Oligohymenophorea</taxon>
        <taxon>Peniculida</taxon>
        <taxon>Parameciidae</taxon>
        <taxon>Paramecium</taxon>
    </lineage>
</organism>
<gene>
    <name evidence="6" type="ORF">GSPATT00011667001</name>
</gene>
<sequence>MKTDNTKCFGCSKKEVEYLQIEDIQSSYALCEGCLKDKKENKSKYLKKDEFLKKYEEKLKKEFPHYSKVIQYRQNIEKLKFWEKQMKPHLEDALLFIKNNNYTQQNFYFLGTFFQKKGKTMDKLANQLLNFLNANKLDISNPIQFMEQNKNDKFKEIFLNYLQEIIQKQQFSDVKKFIEAEIDSKLSKIPKEFQKVGTELKCDSNEKEQSKYQGYINLFDLKNGKGILKKKDIIYYGIFDCDIFIYGVKFEQISQNEGQFFFGQFVREEIQGFGKMLAYKLDFQMMYQEYEGNFENGLRHGKGQFMWKQNNKILIYEGGWQKNLQHGEGNISNQNSIKNVQYEEGKLKQDQPVQKNGFQMGFQTQFQIVDQSQALIGQKMPPPQFGSFTINQPKNQFNYINPAPAPSVGGFTLNKSTQPDSLKVEKRVVAPLQTQLVQQPQNQRLATALITPSNGFNSYKQTTQVMDSNRFQISNFSNVTQTQKQQISGESLQTIPQFSQQSTFKLQTLQTQQPSLNPQNINNPLQFQSDSYRMQTQLAQFNVNTQAMKNADVATFKQNNVGLQSRQNMSFQ</sequence>
<proteinExistence type="predicted"/>
<evidence type="ECO:0000313" key="7">
    <source>
        <dbReference type="Proteomes" id="UP000000600"/>
    </source>
</evidence>
<dbReference type="Gene3D" id="2.20.110.10">
    <property type="entry name" value="Histone H3 K4-specific methyltransferase SET7/9 N-terminal domain"/>
    <property type="match status" value="1"/>
</dbReference>
<evidence type="ECO:0000256" key="2">
    <source>
        <dbReference type="ARBA" id="ARBA00022737"/>
    </source>
</evidence>
<keyword evidence="3" id="KW-0968">Cytoplasmic vesicle</keyword>
<dbReference type="GO" id="GO:0001669">
    <property type="term" value="C:acrosomal vesicle"/>
    <property type="evidence" value="ECO:0007669"/>
    <property type="project" value="UniProtKB-SubCell"/>
</dbReference>
<evidence type="ECO:0000313" key="6">
    <source>
        <dbReference type="EMBL" id="CAK76094.1"/>
    </source>
</evidence>
<dbReference type="SUPFAM" id="SSF82185">
    <property type="entry name" value="Histone H3 K4-specific methyltransferase SET7/9 N-terminal domain"/>
    <property type="match status" value="1"/>
</dbReference>
<evidence type="ECO:0000256" key="3">
    <source>
        <dbReference type="ARBA" id="ARBA00023329"/>
    </source>
</evidence>
<evidence type="ECO:0000256" key="5">
    <source>
        <dbReference type="ARBA" id="ARBA00045851"/>
    </source>
</evidence>
<evidence type="ECO:0000256" key="1">
    <source>
        <dbReference type="ARBA" id="ARBA00004218"/>
    </source>
</evidence>
<dbReference type="EMBL" id="CT868230">
    <property type="protein sequence ID" value="CAK76094.1"/>
    <property type="molecule type" value="Genomic_DNA"/>
</dbReference>
<keyword evidence="7" id="KW-1185">Reference proteome</keyword>
<keyword evidence="2" id="KW-0677">Repeat</keyword>
<dbReference type="RefSeq" id="XP_001443491.1">
    <property type="nucleotide sequence ID" value="XM_001443454.1"/>
</dbReference>
<dbReference type="Proteomes" id="UP000000600">
    <property type="component" value="Unassembled WGS sequence"/>
</dbReference>
<dbReference type="PANTHER" id="PTHR46511">
    <property type="entry name" value="MORN REPEAT-CONTAINING PROTEIN 3"/>
    <property type="match status" value="1"/>
</dbReference>
<dbReference type="InterPro" id="IPR052472">
    <property type="entry name" value="MORN3"/>
</dbReference>
<dbReference type="OrthoDB" id="312983at2759"/>
<dbReference type="OMA" id="MYQEYEG"/>
<comment type="function">
    <text evidence="5">Assembles a suppression complex (suppresome) by tethering SIRT1 and MDM2 to regulate composite modifications of p53/TP53. Confers both deacetylation-mediated functional inactivation, by SIRT1, and ubiquitination-dependent degradation, by MDM2, of p53/TP53, promoting a proliferative and cell survival behaviors. May play a role in the regulation of spermatogenesis.</text>
</comment>
<dbReference type="HOGENOM" id="CLU_476915_0_0_1"/>
<dbReference type="AlphaFoldDB" id="A0CZ77"/>
<dbReference type="InParanoid" id="A0CZ77"/>